<dbReference type="OrthoDB" id="4527061at2"/>
<organism evidence="3 4">
    <name type="scientific">Nocardia puris</name>
    <dbReference type="NCBI Taxonomy" id="208602"/>
    <lineage>
        <taxon>Bacteria</taxon>
        <taxon>Bacillati</taxon>
        <taxon>Actinomycetota</taxon>
        <taxon>Actinomycetes</taxon>
        <taxon>Mycobacteriales</taxon>
        <taxon>Nocardiaceae</taxon>
        <taxon>Nocardia</taxon>
    </lineage>
</organism>
<keyword evidence="4" id="KW-1185">Reference proteome</keyword>
<dbReference type="AlphaFoldDB" id="A0A366DWL1"/>
<keyword evidence="1" id="KW-0175">Coiled coil</keyword>
<gene>
    <name evidence="3" type="ORF">DFR74_102896</name>
</gene>
<evidence type="ECO:0000313" key="3">
    <source>
        <dbReference type="EMBL" id="RBO94473.1"/>
    </source>
</evidence>
<dbReference type="EMBL" id="QNRE01000002">
    <property type="protein sequence ID" value="RBO94473.1"/>
    <property type="molecule type" value="Genomic_DNA"/>
</dbReference>
<dbReference type="RefSeq" id="WP_067513637.1">
    <property type="nucleotide sequence ID" value="NZ_CP107943.1"/>
</dbReference>
<evidence type="ECO:0000256" key="1">
    <source>
        <dbReference type="SAM" id="Coils"/>
    </source>
</evidence>
<reference evidence="3 4" key="1">
    <citation type="submission" date="2018-06" db="EMBL/GenBank/DDBJ databases">
        <title>Genomic Encyclopedia of Type Strains, Phase IV (KMG-IV): sequencing the most valuable type-strain genomes for metagenomic binning, comparative biology and taxonomic classification.</title>
        <authorList>
            <person name="Goeker M."/>
        </authorList>
    </citation>
    <scope>NUCLEOTIDE SEQUENCE [LARGE SCALE GENOMIC DNA]</scope>
    <source>
        <strain evidence="3 4">DSM 44599</strain>
    </source>
</reference>
<evidence type="ECO:0000313" key="4">
    <source>
        <dbReference type="Proteomes" id="UP000252586"/>
    </source>
</evidence>
<dbReference type="STRING" id="1210090.GCA_001613185_06073"/>
<proteinExistence type="predicted"/>
<feature type="transmembrane region" description="Helical" evidence="2">
    <location>
        <begin position="163"/>
        <end position="184"/>
    </location>
</feature>
<evidence type="ECO:0000256" key="2">
    <source>
        <dbReference type="SAM" id="Phobius"/>
    </source>
</evidence>
<keyword evidence="2" id="KW-0812">Transmembrane</keyword>
<comment type="caution">
    <text evidence="3">The sequence shown here is derived from an EMBL/GenBank/DDBJ whole genome shotgun (WGS) entry which is preliminary data.</text>
</comment>
<sequence length="372" mass="38426">MTDAPPTVDAPAEWRLDPPDELAVRGLQIRMMRADVAATRKGKAAERKSAVLDEFASAFTALRDAPTPAADENAAPLDLDAILGDVTALATRITERPRAVSALIELMVFTPWPDGITWDSGARKSALDEAARDLAGLAPGDLAALTREFDAVMKQLRRKSIRWGRVAAVTVVGLGAGVMTGGMAAPAIGAAVGGTLGLSGAAATSAGLAALGGGSLAAGGFGVAGGTALVTGVSGLTAAGVAGASARYSRFGSGTLALDAVKIALAARLLAAEDADRDQKLRRIVESLQQTANHLAEKTNLLTERIAELKEQNRALSDDNNSLRAAVTRLRTELIDARADTKRLRAELEAAQRDRATVDVVLDRLPSVAAGE</sequence>
<feature type="transmembrane region" description="Helical" evidence="2">
    <location>
        <begin position="190"/>
        <end position="211"/>
    </location>
</feature>
<protein>
    <submittedName>
        <fullName evidence="3">Uncharacterized protein</fullName>
    </submittedName>
</protein>
<keyword evidence="2" id="KW-0472">Membrane</keyword>
<keyword evidence="2" id="KW-1133">Transmembrane helix</keyword>
<dbReference type="Proteomes" id="UP000252586">
    <property type="component" value="Unassembled WGS sequence"/>
</dbReference>
<name>A0A366DWL1_9NOCA</name>
<feature type="coiled-coil region" evidence="1">
    <location>
        <begin position="292"/>
        <end position="354"/>
    </location>
</feature>
<accession>A0A366DWL1</accession>